<evidence type="ECO:0008006" key="5">
    <source>
        <dbReference type="Google" id="ProtNLM"/>
    </source>
</evidence>
<sequence>MKPEQQPTMATDEGGQSPSRESAQPKGSAQDGADPVNDLHSLWQQLNLCQQRFLAWADSTTELFSLELKTSLAAIRQMIVLQLLLICLAVFFVLSLCAGVGLVVYHFTLSLLAGYAGFVVALGVVLAGLIWQQARLASLVGFRHTVAQVKEGWDVVSKQTPSGD</sequence>
<dbReference type="EMBL" id="CP076643">
    <property type="protein sequence ID" value="QXO16595.1"/>
    <property type="molecule type" value="Genomic_DNA"/>
</dbReference>
<keyword evidence="2" id="KW-0472">Membrane</keyword>
<evidence type="ECO:0000313" key="3">
    <source>
        <dbReference type="EMBL" id="QXO16595.1"/>
    </source>
</evidence>
<dbReference type="KEGG" id="vos:KNV97_13985"/>
<keyword evidence="2" id="KW-0812">Transmembrane</keyword>
<reference evidence="3" key="1">
    <citation type="submission" date="2021-06" db="EMBL/GenBank/DDBJ databases">
        <title>Vibrio nov. sp., novel gut bacterium isolated from Yellow Sea oyster.</title>
        <authorList>
            <person name="Muhammad N."/>
            <person name="Nguyen T.H."/>
            <person name="Lee Y.-J."/>
            <person name="Ko J."/>
            <person name="Kim S.-G."/>
        </authorList>
    </citation>
    <scope>NUCLEOTIDE SEQUENCE</scope>
    <source>
        <strain evidence="3">OG9-811</strain>
    </source>
</reference>
<feature type="transmembrane region" description="Helical" evidence="2">
    <location>
        <begin position="111"/>
        <end position="131"/>
    </location>
</feature>
<evidence type="ECO:0000313" key="4">
    <source>
        <dbReference type="Proteomes" id="UP000694232"/>
    </source>
</evidence>
<dbReference type="AlphaFoldDB" id="A0A975U7U6"/>
<dbReference type="RefSeq" id="WP_218562152.1">
    <property type="nucleotide sequence ID" value="NZ_CP076643.1"/>
</dbReference>
<proteinExistence type="predicted"/>
<evidence type="ECO:0000256" key="2">
    <source>
        <dbReference type="SAM" id="Phobius"/>
    </source>
</evidence>
<accession>A0A975U7U6</accession>
<dbReference type="Proteomes" id="UP000694232">
    <property type="component" value="Chromosome 1"/>
</dbReference>
<keyword evidence="2" id="KW-1133">Transmembrane helix</keyword>
<name>A0A975U7U6_9VIBR</name>
<keyword evidence="4" id="KW-1185">Reference proteome</keyword>
<feature type="transmembrane region" description="Helical" evidence="2">
    <location>
        <begin position="79"/>
        <end position="105"/>
    </location>
</feature>
<protein>
    <recommendedName>
        <fullName evidence="5">Phage holin family protein</fullName>
    </recommendedName>
</protein>
<gene>
    <name evidence="3" type="ORF">KNV97_13985</name>
</gene>
<feature type="compositionally biased region" description="Polar residues" evidence="1">
    <location>
        <begin position="1"/>
        <end position="27"/>
    </location>
</feature>
<evidence type="ECO:0000256" key="1">
    <source>
        <dbReference type="SAM" id="MobiDB-lite"/>
    </source>
</evidence>
<feature type="region of interest" description="Disordered" evidence="1">
    <location>
        <begin position="1"/>
        <end position="32"/>
    </location>
</feature>
<organism evidence="3 4">
    <name type="scientific">Vibrio ostreae</name>
    <dbReference type="NCBI Taxonomy" id="2841925"/>
    <lineage>
        <taxon>Bacteria</taxon>
        <taxon>Pseudomonadati</taxon>
        <taxon>Pseudomonadota</taxon>
        <taxon>Gammaproteobacteria</taxon>
        <taxon>Vibrionales</taxon>
        <taxon>Vibrionaceae</taxon>
        <taxon>Vibrio</taxon>
    </lineage>
</organism>